<evidence type="ECO:0000256" key="10">
    <source>
        <dbReference type="SAM" id="MobiDB-lite"/>
    </source>
</evidence>
<comment type="caution">
    <text evidence="13">The sequence shown here is derived from an EMBL/GenBank/DDBJ whole genome shotgun (WGS) entry which is preliminary data.</text>
</comment>
<keyword evidence="7" id="KW-1015">Disulfide bond</keyword>
<feature type="domain" description="Fibronectin type-III" evidence="12">
    <location>
        <begin position="145"/>
        <end position="249"/>
    </location>
</feature>
<dbReference type="Gene3D" id="1.10.287.70">
    <property type="match status" value="1"/>
</dbReference>
<comment type="subcellular location">
    <subcellularLocation>
        <location evidence="1">Membrane</location>
    </subcellularLocation>
</comment>
<keyword evidence="14" id="KW-1185">Reference proteome</keyword>
<name>A0A9W9ZBC3_9CNID</name>
<evidence type="ECO:0000256" key="2">
    <source>
        <dbReference type="ARBA" id="ARBA00022692"/>
    </source>
</evidence>
<dbReference type="GO" id="GO:0019955">
    <property type="term" value="F:cytokine binding"/>
    <property type="evidence" value="ECO:0007669"/>
    <property type="project" value="TreeGrafter"/>
</dbReference>
<organism evidence="13 14">
    <name type="scientific">Desmophyllum pertusum</name>
    <dbReference type="NCBI Taxonomy" id="174260"/>
    <lineage>
        <taxon>Eukaryota</taxon>
        <taxon>Metazoa</taxon>
        <taxon>Cnidaria</taxon>
        <taxon>Anthozoa</taxon>
        <taxon>Hexacorallia</taxon>
        <taxon>Scleractinia</taxon>
        <taxon>Caryophylliina</taxon>
        <taxon>Caryophylliidae</taxon>
        <taxon>Desmophyllum</taxon>
    </lineage>
</organism>
<dbReference type="PANTHER" id="PTHR23036:SF151">
    <property type="entry name" value="FIBRONECTIN TYPE-III DOMAIN-CONTAINING PROTEIN"/>
    <property type="match status" value="1"/>
</dbReference>
<gene>
    <name evidence="13" type="ORF">OS493_022543</name>
</gene>
<keyword evidence="3" id="KW-0732">Signal</keyword>
<keyword evidence="9" id="KW-0325">Glycoprotein</keyword>
<feature type="region of interest" description="Disordered" evidence="10">
    <location>
        <begin position="665"/>
        <end position="707"/>
    </location>
</feature>
<dbReference type="SUPFAM" id="SSF49265">
    <property type="entry name" value="Fibronectin type III"/>
    <property type="match status" value="2"/>
</dbReference>
<evidence type="ECO:0000313" key="13">
    <source>
        <dbReference type="EMBL" id="KAJ7378557.1"/>
    </source>
</evidence>
<dbReference type="InterPro" id="IPR003961">
    <property type="entry name" value="FN3_dom"/>
</dbReference>
<keyword evidence="6 11" id="KW-0472">Membrane</keyword>
<dbReference type="InterPro" id="IPR013783">
    <property type="entry name" value="Ig-like_fold"/>
</dbReference>
<feature type="domain" description="Fibronectin type-III" evidence="12">
    <location>
        <begin position="1"/>
        <end position="40"/>
    </location>
</feature>
<evidence type="ECO:0000256" key="8">
    <source>
        <dbReference type="ARBA" id="ARBA00023170"/>
    </source>
</evidence>
<evidence type="ECO:0000256" key="1">
    <source>
        <dbReference type="ARBA" id="ARBA00004370"/>
    </source>
</evidence>
<accession>A0A9W9ZBC3</accession>
<dbReference type="GO" id="GO:0004896">
    <property type="term" value="F:cytokine receptor activity"/>
    <property type="evidence" value="ECO:0007669"/>
    <property type="project" value="TreeGrafter"/>
</dbReference>
<dbReference type="FunFam" id="2.60.40.10:FF:000093">
    <property type="entry name" value="Down syndrome cell adhesion molecule, isoform B"/>
    <property type="match status" value="1"/>
</dbReference>
<dbReference type="InterPro" id="IPR013099">
    <property type="entry name" value="K_chnl_dom"/>
</dbReference>
<dbReference type="AlphaFoldDB" id="A0A9W9ZBC3"/>
<dbReference type="SUPFAM" id="SSF81324">
    <property type="entry name" value="Voltage-gated potassium channels"/>
    <property type="match status" value="1"/>
</dbReference>
<feature type="domain" description="Fibronectin type-III" evidence="12">
    <location>
        <begin position="45"/>
        <end position="140"/>
    </location>
</feature>
<dbReference type="Pfam" id="PF07885">
    <property type="entry name" value="Ion_trans_2"/>
    <property type="match status" value="1"/>
</dbReference>
<evidence type="ECO:0000256" key="11">
    <source>
        <dbReference type="SAM" id="Phobius"/>
    </source>
</evidence>
<feature type="transmembrane region" description="Helical" evidence="11">
    <location>
        <begin position="374"/>
        <end position="402"/>
    </location>
</feature>
<feature type="transmembrane region" description="Helical" evidence="11">
    <location>
        <begin position="450"/>
        <end position="476"/>
    </location>
</feature>
<dbReference type="GO" id="GO:0009897">
    <property type="term" value="C:external side of plasma membrane"/>
    <property type="evidence" value="ECO:0007669"/>
    <property type="project" value="TreeGrafter"/>
</dbReference>
<dbReference type="Gene3D" id="2.60.40.10">
    <property type="entry name" value="Immunoglobulins"/>
    <property type="match status" value="2"/>
</dbReference>
<protein>
    <recommendedName>
        <fullName evidence="12">Fibronectin type-III domain-containing protein</fullName>
    </recommendedName>
</protein>
<feature type="compositionally biased region" description="Basic and acidic residues" evidence="10">
    <location>
        <begin position="665"/>
        <end position="685"/>
    </location>
</feature>
<dbReference type="PROSITE" id="PS50853">
    <property type="entry name" value="FN3"/>
    <property type="match status" value="3"/>
</dbReference>
<proteinExistence type="predicted"/>
<dbReference type="CDD" id="cd00063">
    <property type="entry name" value="FN3"/>
    <property type="match status" value="2"/>
</dbReference>
<sequence length="719" mass="80734">MTVEIDGLTASTNYSIQLHTVTWCKNGSWSRAVKVTTNDGVPTHPPVNVLVWNLTSTSLHVEWSPVPLQHRSGLILGYRVTYWRSVDNSSLTNKTLTTENEEIEITGLEVLTPYMVVVAAFNQIGDGVMSDPQEAWTSEHFPNLPPQDLTAENHTTLHTIPVSWRPIPAQNICGILRQYRVQYTPVQLVDGTKINGAPKEKVIPADTLNTTLDGLNRYTVYKIEVWGTTRKGEGPRATTFAETCYCHKKLTTNWMFFPPYVDHVTNQSTPGLPIGGIIPPIVVDMVSTCCARCKSHGESYVDFSTHAHGTIANNKSYNDMVEKISQDIDFSFPVNGIKGDMNYKYEYRFIDLIQSPGIAHIVNKNDRNRMDHSILAAIYGLWPVLAVTMVTVYLAGIVVWVLEREENVEQFKSSFIRGTGEGVWWSYISATTIGYGDRAPVTGYGRLFSVFWILMGLVVIGILNGSITTALTTFTISFDFKLYGEKVAAVQQSPEFRVGVRKNAKMDNVTYKSFREVFSALESGSVKHALFDTYAIGSERALFENAQHLHVYKIYDYASTYGIVIGRSESRVLQKCFNMFKIGNIENIFRNINEKIDSIEPGQDLAVEMSTGLEDGKEKIGLVNEMREMVEELYQSMLQISADLKAKHLKELILLKTLKEGKLNTSAREEGDHGKQDEQKGHLPPECRMPLRFRSGTKPQSYAIDSGDASMENYFDNLN</sequence>
<dbReference type="SMART" id="SM00060">
    <property type="entry name" value="FN3"/>
    <property type="match status" value="2"/>
</dbReference>
<dbReference type="InterPro" id="IPR050379">
    <property type="entry name" value="Type-I_Cytokine_Rcpt"/>
</dbReference>
<evidence type="ECO:0000256" key="5">
    <source>
        <dbReference type="ARBA" id="ARBA00022989"/>
    </source>
</evidence>
<keyword evidence="4" id="KW-0677">Repeat</keyword>
<evidence type="ECO:0000256" key="7">
    <source>
        <dbReference type="ARBA" id="ARBA00023157"/>
    </source>
</evidence>
<evidence type="ECO:0000256" key="3">
    <source>
        <dbReference type="ARBA" id="ARBA00022729"/>
    </source>
</evidence>
<dbReference type="EMBL" id="MU826365">
    <property type="protein sequence ID" value="KAJ7378557.1"/>
    <property type="molecule type" value="Genomic_DNA"/>
</dbReference>
<keyword evidence="5 11" id="KW-1133">Transmembrane helix</keyword>
<evidence type="ECO:0000259" key="12">
    <source>
        <dbReference type="PROSITE" id="PS50853"/>
    </source>
</evidence>
<dbReference type="InterPro" id="IPR036116">
    <property type="entry name" value="FN3_sf"/>
</dbReference>
<dbReference type="PANTHER" id="PTHR23036">
    <property type="entry name" value="CYTOKINE RECEPTOR"/>
    <property type="match status" value="1"/>
</dbReference>
<dbReference type="GO" id="GO:0043235">
    <property type="term" value="C:receptor complex"/>
    <property type="evidence" value="ECO:0007669"/>
    <property type="project" value="TreeGrafter"/>
</dbReference>
<evidence type="ECO:0000256" key="9">
    <source>
        <dbReference type="ARBA" id="ARBA00023180"/>
    </source>
</evidence>
<keyword evidence="8" id="KW-0675">Receptor</keyword>
<dbReference type="Proteomes" id="UP001163046">
    <property type="component" value="Unassembled WGS sequence"/>
</dbReference>
<evidence type="ECO:0000256" key="6">
    <source>
        <dbReference type="ARBA" id="ARBA00023136"/>
    </source>
</evidence>
<reference evidence="13" key="1">
    <citation type="submission" date="2023-01" db="EMBL/GenBank/DDBJ databases">
        <title>Genome assembly of the deep-sea coral Lophelia pertusa.</title>
        <authorList>
            <person name="Herrera S."/>
            <person name="Cordes E."/>
        </authorList>
    </citation>
    <scope>NUCLEOTIDE SEQUENCE</scope>
    <source>
        <strain evidence="13">USNM1676648</strain>
        <tissue evidence="13">Polyp</tissue>
    </source>
</reference>
<dbReference type="Pfam" id="PF00041">
    <property type="entry name" value="fn3"/>
    <property type="match status" value="2"/>
</dbReference>
<evidence type="ECO:0000313" key="14">
    <source>
        <dbReference type="Proteomes" id="UP001163046"/>
    </source>
</evidence>
<dbReference type="OrthoDB" id="5979464at2759"/>
<evidence type="ECO:0000256" key="4">
    <source>
        <dbReference type="ARBA" id="ARBA00022737"/>
    </source>
</evidence>
<keyword evidence="2 11" id="KW-0812">Transmembrane</keyword>